<dbReference type="InterPro" id="IPR003305">
    <property type="entry name" value="CenC_carb-bd"/>
</dbReference>
<gene>
    <name evidence="11" type="ORF">FOF52_07115</name>
</gene>
<evidence type="ECO:0000256" key="5">
    <source>
        <dbReference type="ARBA" id="ARBA00023326"/>
    </source>
</evidence>
<reference evidence="11 12" key="1">
    <citation type="submission" date="2020-04" db="EMBL/GenBank/DDBJ databases">
        <title>Thermobifida alba genome sequencing and assembly.</title>
        <authorList>
            <person name="Luzics S."/>
            <person name="Horvath B."/>
            <person name="Nagy I."/>
            <person name="Toth A."/>
            <person name="Nagy I."/>
            <person name="Kukolya J."/>
        </authorList>
    </citation>
    <scope>NUCLEOTIDE SEQUENCE [LARGE SCALE GENOMIC DNA]</scope>
    <source>
        <strain evidence="11 12">DSM 43795</strain>
    </source>
</reference>
<feature type="region of interest" description="Disordered" evidence="8">
    <location>
        <begin position="1"/>
        <end position="30"/>
    </location>
</feature>
<comment type="catalytic activity">
    <reaction evidence="7">
        <text>Endohydrolysis of (1-&gt;4)-beta-D-glucosidic linkages in cellulose, lichenin and cereal beta-D-glucans.</text>
        <dbReference type="EC" id="3.2.1.4"/>
    </reaction>
</comment>
<dbReference type="InterPro" id="IPR006311">
    <property type="entry name" value="TAT_signal"/>
</dbReference>
<dbReference type="Gene3D" id="2.60.40.290">
    <property type="match status" value="1"/>
</dbReference>
<keyword evidence="7" id="KW-0136">Cellulose degradation</keyword>
<evidence type="ECO:0000256" key="6">
    <source>
        <dbReference type="PROSITE-ProRule" id="PRU10060"/>
    </source>
</evidence>
<dbReference type="EC" id="3.2.1.4" evidence="7"/>
<evidence type="ECO:0000256" key="2">
    <source>
        <dbReference type="ARBA" id="ARBA00022801"/>
    </source>
</evidence>
<dbReference type="SMART" id="SM00637">
    <property type="entry name" value="CBD_II"/>
    <property type="match status" value="1"/>
</dbReference>
<feature type="region of interest" description="Disordered" evidence="8">
    <location>
        <begin position="388"/>
        <end position="411"/>
    </location>
</feature>
<keyword evidence="12" id="KW-1185">Reference proteome</keyword>
<evidence type="ECO:0000256" key="1">
    <source>
        <dbReference type="ARBA" id="ARBA00007072"/>
    </source>
</evidence>
<dbReference type="SUPFAM" id="SSF49384">
    <property type="entry name" value="Carbohydrate-binding domain"/>
    <property type="match status" value="1"/>
</dbReference>
<dbReference type="Gene3D" id="2.60.40.10">
    <property type="entry name" value="Immunoglobulins"/>
    <property type="match status" value="2"/>
</dbReference>
<accession>A0ABY4KZA1</accession>
<dbReference type="InterPro" id="IPR033126">
    <property type="entry name" value="Glyco_hydro_9_Asp/Glu_AS"/>
</dbReference>
<feature type="domain" description="Fibronectin type-III" evidence="9">
    <location>
        <begin position="791"/>
        <end position="879"/>
    </location>
</feature>
<dbReference type="InterPro" id="IPR014756">
    <property type="entry name" value="Ig_E-set"/>
</dbReference>
<feature type="compositionally biased region" description="Acidic residues" evidence="8">
    <location>
        <begin position="772"/>
        <end position="786"/>
    </location>
</feature>
<proteinExistence type="inferred from homology"/>
<sequence>MQWPPHADSPPTTTIPLHGRTPVSRPRRRSPLVGATAAACAVTLGLTAVPAQADEVNQIINGDFTNGTAPWWGTENIQLDATDGVLCVDVPGGTINAWDVIIGQDDVPLIEGESYSFSFTASGTEQVSIRALVQEPVEPWSTQMDERAILGPEAQTYEYVFTSTVDWDDAQVAFQIGGSDDPWTFCVDDVALLGGAEPPVYEPDTGPRVRVNQVGYLPHGPKNATVVTDATEALTWELADSDGTVVATGQTEPHGADASSGLNVHTVDFSSYTTAGSGYTLTADGETSYPFDIDESAYEELRVDALSFYYPQRSGIEILDSIAPGYGRAAGHVGVAPNQGDIDVPCAPGTCDYSLDVSGGWYDAGDHGKYVVNGGISVHQLMNIHERSQSAPTAQPDKLGDSTLRLPETGNGVPDVLDEARWEMEFLLSMQVPEGEPLAGMAHHKIHDEQWTGLPLMPAADPQPRYLQPPSTAATLNLAATAAQCSRVFEPYDAAFAAECLDAAETAWDAAQANPAIYAPAVGEGGGPYNDNNVTDEFYWAAAELFLATGAEKYRTAVTSSPLHTDDEEVFRDGAFDWGWTAPLARIQLATVPNDLADRDRVRDSLVAAADDYLAGVESSPWGLTYNPDSGVFVWGSNNLVLNNMVIMAVAFDLTGDTKYRDGVLEGMDYIFGRNALNQSYVTGYGEKDSRNQHSRWYANQLDPRLPNPPKGTLAGGPNSDASTWDPTAQATLTGCAPQMCYIDDIESWATNELTINWNAPLSWVASFVADQDDAGDGSEEPEEDTVPPTKPENLQVTNVTSTSATLTWDASTDNVGVVGYELEMGYTDVIQYLDSTTQTSYELTGLQPGRKYTFWVVAYDAAGNFSQSASVSFTTEEDEEPPVSGACEVEYRTTDWPGGFTAAVRLTNTGDTAWSSWELGFTFPSGQTVDHGWSATWEQNGARVTATSMPWNGSIAPGGSIDIGFNGTWNGSNGKPEEFTVNGESCTVS</sequence>
<dbReference type="SUPFAM" id="SSF49265">
    <property type="entry name" value="Fibronectin type III"/>
    <property type="match status" value="1"/>
</dbReference>
<evidence type="ECO:0000256" key="8">
    <source>
        <dbReference type="SAM" id="MobiDB-lite"/>
    </source>
</evidence>
<feature type="region of interest" description="Disordered" evidence="8">
    <location>
        <begin position="700"/>
        <end position="724"/>
    </location>
</feature>
<dbReference type="Gene3D" id="1.50.10.10">
    <property type="match status" value="1"/>
</dbReference>
<dbReference type="Pfam" id="PF02927">
    <property type="entry name" value="CelD_N"/>
    <property type="match status" value="1"/>
</dbReference>
<dbReference type="InterPro" id="IPR001919">
    <property type="entry name" value="CBD2"/>
</dbReference>
<dbReference type="Proteomes" id="UP000832041">
    <property type="component" value="Chromosome"/>
</dbReference>
<dbReference type="Pfam" id="PF00041">
    <property type="entry name" value="fn3"/>
    <property type="match status" value="1"/>
</dbReference>
<dbReference type="PROSITE" id="PS00698">
    <property type="entry name" value="GH9_3"/>
    <property type="match status" value="1"/>
</dbReference>
<dbReference type="InterPro" id="IPR013783">
    <property type="entry name" value="Ig-like_fold"/>
</dbReference>
<dbReference type="EMBL" id="CP051627">
    <property type="protein sequence ID" value="UPT20756.1"/>
    <property type="molecule type" value="Genomic_DNA"/>
</dbReference>
<dbReference type="Pfam" id="PF00553">
    <property type="entry name" value="CBM_2"/>
    <property type="match status" value="1"/>
</dbReference>
<dbReference type="InterPro" id="IPR008965">
    <property type="entry name" value="CBM2/CBM3_carb-bd_dom_sf"/>
</dbReference>
<dbReference type="SUPFAM" id="SSF48208">
    <property type="entry name" value="Six-hairpin glycosidases"/>
    <property type="match status" value="1"/>
</dbReference>
<dbReference type="InterPro" id="IPR004197">
    <property type="entry name" value="Cellulase_Ig-like"/>
</dbReference>
<dbReference type="InterPro" id="IPR001701">
    <property type="entry name" value="Glyco_hydro_9"/>
</dbReference>
<dbReference type="InterPro" id="IPR008979">
    <property type="entry name" value="Galactose-bd-like_sf"/>
</dbReference>
<dbReference type="Gene3D" id="2.60.120.260">
    <property type="entry name" value="Galactose-binding domain-like"/>
    <property type="match status" value="1"/>
</dbReference>
<dbReference type="SUPFAM" id="SSF49785">
    <property type="entry name" value="Galactose-binding domain-like"/>
    <property type="match status" value="1"/>
</dbReference>
<dbReference type="PROSITE" id="PS51318">
    <property type="entry name" value="TAT"/>
    <property type="match status" value="1"/>
</dbReference>
<evidence type="ECO:0000259" key="10">
    <source>
        <dbReference type="PROSITE" id="PS51173"/>
    </source>
</evidence>
<evidence type="ECO:0000256" key="7">
    <source>
        <dbReference type="RuleBase" id="RU361166"/>
    </source>
</evidence>
<protein>
    <recommendedName>
        <fullName evidence="7">Endoglucanase</fullName>
        <ecNumber evidence="7">3.2.1.4</ecNumber>
    </recommendedName>
</protein>
<dbReference type="PROSITE" id="PS50853">
    <property type="entry name" value="FN3"/>
    <property type="match status" value="1"/>
</dbReference>
<comment type="similarity">
    <text evidence="1 6 7">Belongs to the glycosyl hydrolase 9 (cellulase E) family.</text>
</comment>
<name>A0ABY4KZA1_THEAE</name>
<feature type="region of interest" description="Disordered" evidence="8">
    <location>
        <begin position="772"/>
        <end position="794"/>
    </location>
</feature>
<dbReference type="SUPFAM" id="SSF81296">
    <property type="entry name" value="E set domains"/>
    <property type="match status" value="1"/>
</dbReference>
<dbReference type="PANTHER" id="PTHR22298">
    <property type="entry name" value="ENDO-1,4-BETA-GLUCANASE"/>
    <property type="match status" value="1"/>
</dbReference>
<keyword evidence="2 6" id="KW-0378">Hydrolase</keyword>
<feature type="active site" evidence="6">
    <location>
        <position position="753"/>
    </location>
</feature>
<dbReference type="InterPro" id="IPR012291">
    <property type="entry name" value="CBM2_carb-bd_dom_sf"/>
</dbReference>
<dbReference type="PROSITE" id="PS00561">
    <property type="entry name" value="CBM2_A"/>
    <property type="match status" value="1"/>
</dbReference>
<dbReference type="SMART" id="SM00060">
    <property type="entry name" value="FN3"/>
    <property type="match status" value="1"/>
</dbReference>
<evidence type="ECO:0000313" key="11">
    <source>
        <dbReference type="EMBL" id="UPT20756.1"/>
    </source>
</evidence>
<dbReference type="Pfam" id="PF00759">
    <property type="entry name" value="Glyco_hydro_9"/>
    <property type="match status" value="1"/>
</dbReference>
<keyword evidence="3 6" id="KW-0119">Carbohydrate metabolism</keyword>
<dbReference type="InterPro" id="IPR012341">
    <property type="entry name" value="6hp_glycosidase-like_sf"/>
</dbReference>
<dbReference type="PROSITE" id="PS51173">
    <property type="entry name" value="CBM2"/>
    <property type="match status" value="1"/>
</dbReference>
<dbReference type="GO" id="GO:0016787">
    <property type="term" value="F:hydrolase activity"/>
    <property type="evidence" value="ECO:0007669"/>
    <property type="project" value="UniProtKB-KW"/>
</dbReference>
<dbReference type="CDD" id="cd02850">
    <property type="entry name" value="E_set_Cellulase_N"/>
    <property type="match status" value="1"/>
</dbReference>
<keyword evidence="5 6" id="KW-0624">Polysaccharide degradation</keyword>
<dbReference type="InterPro" id="IPR036116">
    <property type="entry name" value="FN3_sf"/>
</dbReference>
<feature type="domain" description="CBM2" evidence="10">
    <location>
        <begin position="881"/>
        <end position="990"/>
    </location>
</feature>
<dbReference type="InterPro" id="IPR003961">
    <property type="entry name" value="FN3_dom"/>
</dbReference>
<dbReference type="Pfam" id="PF02018">
    <property type="entry name" value="CBM_4_9"/>
    <property type="match status" value="1"/>
</dbReference>
<evidence type="ECO:0000313" key="12">
    <source>
        <dbReference type="Proteomes" id="UP000832041"/>
    </source>
</evidence>
<evidence type="ECO:0000256" key="3">
    <source>
        <dbReference type="ARBA" id="ARBA00023277"/>
    </source>
</evidence>
<evidence type="ECO:0000259" key="9">
    <source>
        <dbReference type="PROSITE" id="PS50853"/>
    </source>
</evidence>
<dbReference type="CDD" id="cd00063">
    <property type="entry name" value="FN3"/>
    <property type="match status" value="1"/>
</dbReference>
<dbReference type="InterPro" id="IPR018366">
    <property type="entry name" value="CBM2_CS"/>
</dbReference>
<evidence type="ECO:0000256" key="4">
    <source>
        <dbReference type="ARBA" id="ARBA00023295"/>
    </source>
</evidence>
<keyword evidence="4 6" id="KW-0326">Glycosidase</keyword>
<organism evidence="11 12">
    <name type="scientific">Thermobifida alba</name>
    <name type="common">Thermomonospora alba</name>
    <dbReference type="NCBI Taxonomy" id="53522"/>
    <lineage>
        <taxon>Bacteria</taxon>
        <taxon>Bacillati</taxon>
        <taxon>Actinomycetota</taxon>
        <taxon>Actinomycetes</taxon>
        <taxon>Streptosporangiales</taxon>
        <taxon>Nocardiopsidaceae</taxon>
        <taxon>Thermobifida</taxon>
    </lineage>
</organism>
<dbReference type="InterPro" id="IPR008928">
    <property type="entry name" value="6-hairpin_glycosidase_sf"/>
</dbReference>
<feature type="active site" evidence="6">
    <location>
        <position position="744"/>
    </location>
</feature>